<feature type="domain" description="Uracil-DNA glycosylase-like" evidence="13">
    <location>
        <begin position="175"/>
        <end position="325"/>
    </location>
</feature>
<evidence type="ECO:0000256" key="7">
    <source>
        <dbReference type="ARBA" id="ARBA00022763"/>
    </source>
</evidence>
<reference evidence="14 15" key="1">
    <citation type="journal article" date="2012" name="J. Bacteriol.">
        <title>Genome Sequence of Strain IMCC14465, Isolated from the East Sea, Belonging to the PS1 Clade of Alphaproteobacteria.</title>
        <authorList>
            <person name="Yang S.J."/>
            <person name="Kang I."/>
            <person name="Cho J.C."/>
        </authorList>
    </citation>
    <scope>NUCLEOTIDE SEQUENCE [LARGE SCALE GENOMIC DNA]</scope>
    <source>
        <strain evidence="14 15">IMCC14465</strain>
    </source>
</reference>
<evidence type="ECO:0000259" key="13">
    <source>
        <dbReference type="SMART" id="SM00986"/>
    </source>
</evidence>
<evidence type="ECO:0000256" key="4">
    <source>
        <dbReference type="ARBA" id="ARBA00019403"/>
    </source>
</evidence>
<dbReference type="CDD" id="cd10030">
    <property type="entry name" value="UDG-F4_TTUDGA_SPO1dp_like"/>
    <property type="match status" value="1"/>
</dbReference>
<name>J9E0C3_9PROT</name>
<dbReference type="SMART" id="SM00986">
    <property type="entry name" value="UDG"/>
    <property type="match status" value="1"/>
</dbReference>
<dbReference type="NCBIfam" id="TIGR00758">
    <property type="entry name" value="UDG_fam4"/>
    <property type="match status" value="1"/>
</dbReference>
<dbReference type="Pfam" id="PF03167">
    <property type="entry name" value="UDG"/>
    <property type="match status" value="1"/>
</dbReference>
<keyword evidence="15" id="KW-1185">Reference proteome</keyword>
<dbReference type="SUPFAM" id="SSF52141">
    <property type="entry name" value="Uracil-DNA glycosylase-like"/>
    <property type="match status" value="1"/>
</dbReference>
<feature type="compositionally biased region" description="Polar residues" evidence="12">
    <location>
        <begin position="82"/>
        <end position="96"/>
    </location>
</feature>
<sequence length="347" mass="37739">MTDTSPATQQAPIRHEDYMGLIHALEFQINAGIDVFLEAEPVNRFEAPPNTKIPSPAPQSQPEAGHQQSSENSEAKTAEPASVTSEQNYEMPSYDTTAPRPVAHAVLRESTPQAGQAPQAEQAGLTISAERASEAGNISAAEAAAQQADTREALKEAMEAFEGCALKRAAKNTVFSDGNPAAKIMLVGEAPGRDEDREGKPFIGRSGKLLDKMFAAIGLDRNDIYITNLVPWRPTGNRTPTPDETALCRPFLLRHIELIEPDILVLVGGVSAKEMLNSTLGITKLRGSWQDIDIKGRKIPALPILHPAYLLRNPARKAETWRDLCSLQKRLPDTVPAQARNKTDETN</sequence>
<keyword evidence="11" id="KW-0234">DNA repair</keyword>
<dbReference type="GO" id="GO:0046872">
    <property type="term" value="F:metal ion binding"/>
    <property type="evidence" value="ECO:0007669"/>
    <property type="project" value="UniProtKB-KW"/>
</dbReference>
<dbReference type="AlphaFoldDB" id="J9E0C3"/>
<dbReference type="InterPro" id="IPR036895">
    <property type="entry name" value="Uracil-DNA_glycosylase-like_sf"/>
</dbReference>
<dbReference type="GO" id="GO:0006281">
    <property type="term" value="P:DNA repair"/>
    <property type="evidence" value="ECO:0007669"/>
    <property type="project" value="UniProtKB-KW"/>
</dbReference>
<evidence type="ECO:0000256" key="10">
    <source>
        <dbReference type="ARBA" id="ARBA00023014"/>
    </source>
</evidence>
<proteinExistence type="inferred from homology"/>
<comment type="caution">
    <text evidence="14">The sequence shown here is derived from an EMBL/GenBank/DDBJ whole genome shotgun (WGS) entry which is preliminary data.</text>
</comment>
<dbReference type="InterPro" id="IPR005273">
    <property type="entry name" value="Ura-DNA_glyco_family4"/>
</dbReference>
<keyword evidence="6" id="KW-0479">Metal-binding</keyword>
<evidence type="ECO:0000256" key="8">
    <source>
        <dbReference type="ARBA" id="ARBA00022801"/>
    </source>
</evidence>
<gene>
    <name evidence="14" type="ORF">IMCC14465_12050</name>
</gene>
<feature type="compositionally biased region" description="Polar residues" evidence="12">
    <location>
        <begin position="58"/>
        <end position="72"/>
    </location>
</feature>
<evidence type="ECO:0000256" key="2">
    <source>
        <dbReference type="ARBA" id="ARBA00006521"/>
    </source>
</evidence>
<dbReference type="PATRIC" id="fig|1220535.3.peg.1199"/>
<dbReference type="GO" id="GO:0051539">
    <property type="term" value="F:4 iron, 4 sulfur cluster binding"/>
    <property type="evidence" value="ECO:0007669"/>
    <property type="project" value="UniProtKB-KW"/>
</dbReference>
<protein>
    <recommendedName>
        <fullName evidence="4">Type-4 uracil-DNA glycosylase</fullName>
        <ecNumber evidence="3">3.2.2.27</ecNumber>
    </recommendedName>
</protein>
<dbReference type="PANTHER" id="PTHR33693">
    <property type="entry name" value="TYPE-5 URACIL-DNA GLYCOSYLASE"/>
    <property type="match status" value="1"/>
</dbReference>
<organism evidence="14 15">
    <name type="scientific">alpha proteobacterium IMCC14465</name>
    <dbReference type="NCBI Taxonomy" id="1220535"/>
    <lineage>
        <taxon>Bacteria</taxon>
        <taxon>Pseudomonadati</taxon>
        <taxon>Pseudomonadota</taxon>
        <taxon>Alphaproteobacteria</taxon>
        <taxon>PS1 clade</taxon>
    </lineage>
</organism>
<evidence type="ECO:0000256" key="6">
    <source>
        <dbReference type="ARBA" id="ARBA00022723"/>
    </source>
</evidence>
<evidence type="ECO:0000256" key="12">
    <source>
        <dbReference type="SAM" id="MobiDB-lite"/>
    </source>
</evidence>
<comment type="similarity">
    <text evidence="2">Belongs to the uracil-DNA glycosylase (UDG) superfamily. Type 4 (UDGa) family.</text>
</comment>
<evidence type="ECO:0000256" key="9">
    <source>
        <dbReference type="ARBA" id="ARBA00023004"/>
    </source>
</evidence>
<dbReference type="EMBL" id="ALYF01000003">
    <property type="protein sequence ID" value="EJW21409.1"/>
    <property type="molecule type" value="Genomic_DNA"/>
</dbReference>
<dbReference type="GO" id="GO:0004844">
    <property type="term" value="F:uracil DNA N-glycosylase activity"/>
    <property type="evidence" value="ECO:0007669"/>
    <property type="project" value="UniProtKB-EC"/>
</dbReference>
<keyword evidence="5" id="KW-0004">4Fe-4S</keyword>
<dbReference type="InterPro" id="IPR051536">
    <property type="entry name" value="UDG_Type-4/5"/>
</dbReference>
<dbReference type="eggNOG" id="COG1573">
    <property type="taxonomic scope" value="Bacteria"/>
</dbReference>
<dbReference type="InterPro" id="IPR005122">
    <property type="entry name" value="Uracil-DNA_glycosylase-like"/>
</dbReference>
<evidence type="ECO:0000256" key="11">
    <source>
        <dbReference type="ARBA" id="ARBA00023204"/>
    </source>
</evidence>
<evidence type="ECO:0000313" key="15">
    <source>
        <dbReference type="Proteomes" id="UP000004836"/>
    </source>
</evidence>
<dbReference type="STRING" id="1220535.IMCC14465_12050"/>
<evidence type="ECO:0000313" key="14">
    <source>
        <dbReference type="EMBL" id="EJW21409.1"/>
    </source>
</evidence>
<comment type="catalytic activity">
    <reaction evidence="1">
        <text>Hydrolyzes single-stranded DNA or mismatched double-stranded DNA and polynucleotides, releasing free uracil.</text>
        <dbReference type="EC" id="3.2.2.27"/>
    </reaction>
</comment>
<evidence type="ECO:0000256" key="1">
    <source>
        <dbReference type="ARBA" id="ARBA00001400"/>
    </source>
</evidence>
<keyword evidence="9" id="KW-0408">Iron</keyword>
<dbReference type="SMART" id="SM00987">
    <property type="entry name" value="UreE_C"/>
    <property type="match status" value="1"/>
</dbReference>
<dbReference type="Gene3D" id="3.40.470.10">
    <property type="entry name" value="Uracil-DNA glycosylase-like domain"/>
    <property type="match status" value="1"/>
</dbReference>
<dbReference type="EC" id="3.2.2.27" evidence="3"/>
<evidence type="ECO:0000256" key="5">
    <source>
        <dbReference type="ARBA" id="ARBA00022485"/>
    </source>
</evidence>
<feature type="region of interest" description="Disordered" evidence="12">
    <location>
        <begin position="45"/>
        <end position="97"/>
    </location>
</feature>
<dbReference type="Proteomes" id="UP000004836">
    <property type="component" value="Unassembled WGS sequence"/>
</dbReference>
<keyword evidence="8" id="KW-0378">Hydrolase</keyword>
<keyword evidence="10" id="KW-0411">Iron-sulfur</keyword>
<accession>J9E0C3</accession>
<dbReference type="PANTHER" id="PTHR33693:SF1">
    <property type="entry name" value="TYPE-4 URACIL-DNA GLYCOSYLASE"/>
    <property type="match status" value="1"/>
</dbReference>
<evidence type="ECO:0000256" key="3">
    <source>
        <dbReference type="ARBA" id="ARBA00012030"/>
    </source>
</evidence>
<keyword evidence="7" id="KW-0227">DNA damage</keyword>